<dbReference type="RefSeq" id="WP_154017637.1">
    <property type="nucleotide sequence ID" value="NZ_CCEJ010000004.1"/>
</dbReference>
<evidence type="ECO:0000313" key="2">
    <source>
        <dbReference type="Proteomes" id="UP000031552"/>
    </source>
</evidence>
<protein>
    <submittedName>
        <fullName evidence="1">Uncharacterized protein</fullName>
    </submittedName>
</protein>
<gene>
    <name evidence="1" type="ORF">CSEC_1132</name>
</gene>
<dbReference type="STRING" id="1437425.CSEC_1132"/>
<dbReference type="EMBL" id="CCEJ010000004">
    <property type="protein sequence ID" value="CDR33958.1"/>
    <property type="molecule type" value="Genomic_DNA"/>
</dbReference>
<evidence type="ECO:0000313" key="1">
    <source>
        <dbReference type="EMBL" id="CDR33958.1"/>
    </source>
</evidence>
<dbReference type="AlphaFoldDB" id="A0A090D210"/>
<accession>A0A090D210</accession>
<organism evidence="1 2">
    <name type="scientific">Candidatus Criblamydia sequanensis CRIB-18</name>
    <dbReference type="NCBI Taxonomy" id="1437425"/>
    <lineage>
        <taxon>Bacteria</taxon>
        <taxon>Pseudomonadati</taxon>
        <taxon>Chlamydiota</taxon>
        <taxon>Chlamydiia</taxon>
        <taxon>Parachlamydiales</taxon>
        <taxon>Candidatus Criblamydiaceae</taxon>
        <taxon>Candidatus Criblamydia</taxon>
    </lineage>
</organism>
<keyword evidence="2" id="KW-1185">Reference proteome</keyword>
<sequence>MTVFSCTRSPFQVHLEYISKEQLASYHVGTPDPRLVLMPVGQRVVIQWRLEEPIFDLGTWKIALYFRYKNQTEGFSEIFLIKSRGQHIFELADEQYFSTCGILAWKAELIKDDEVMLVKQHLLWTRLIEFEDPKVADEFKFD</sequence>
<dbReference type="OrthoDB" id="21585at2"/>
<comment type="caution">
    <text evidence="1">The sequence shown here is derived from an EMBL/GenBank/DDBJ whole genome shotgun (WGS) entry which is preliminary data.</text>
</comment>
<proteinExistence type="predicted"/>
<dbReference type="Proteomes" id="UP000031552">
    <property type="component" value="Unassembled WGS sequence"/>
</dbReference>
<reference evidence="1" key="2">
    <citation type="submission" date="2014-09" db="EMBL/GenBank/DDBJ databases">
        <title>Criblamydia sequanensis harbors a mega-plasmid encoding arsenite resistance.</title>
        <authorList>
            <person name="Bertelli C."/>
            <person name="Goesmann A."/>
            <person name="Greub G."/>
        </authorList>
    </citation>
    <scope>NUCLEOTIDE SEQUENCE [LARGE SCALE GENOMIC DNA]</scope>
    <source>
        <strain evidence="1">CRIB-18</strain>
    </source>
</reference>
<name>A0A090D210_9BACT</name>
<reference evidence="1" key="1">
    <citation type="submission" date="2013-12" db="EMBL/GenBank/DDBJ databases">
        <authorList>
            <person name="Linke B."/>
        </authorList>
    </citation>
    <scope>NUCLEOTIDE SEQUENCE [LARGE SCALE GENOMIC DNA]</scope>
    <source>
        <strain evidence="1">CRIB-18</strain>
    </source>
</reference>